<dbReference type="NCBIfam" id="NF037981">
    <property type="entry name" value="NCS2_1"/>
    <property type="match status" value="1"/>
</dbReference>
<feature type="transmembrane region" description="Helical" evidence="8">
    <location>
        <begin position="113"/>
        <end position="132"/>
    </location>
</feature>
<keyword evidence="5 8" id="KW-0812">Transmembrane</keyword>
<dbReference type="PATRIC" id="fig|396014.3.peg.2511"/>
<evidence type="ECO:0000256" key="8">
    <source>
        <dbReference type="SAM" id="Phobius"/>
    </source>
</evidence>
<dbReference type="Pfam" id="PF00860">
    <property type="entry name" value="Xan_ur_permease"/>
    <property type="match status" value="1"/>
</dbReference>
<feature type="transmembrane region" description="Helical" evidence="8">
    <location>
        <begin position="88"/>
        <end position="107"/>
    </location>
</feature>
<dbReference type="InterPro" id="IPR006043">
    <property type="entry name" value="NCS2"/>
</dbReference>
<evidence type="ECO:0000313" key="9">
    <source>
        <dbReference type="EMBL" id="EWS80717.1"/>
    </source>
</evidence>
<gene>
    <name evidence="9" type="ORF">BF93_02400</name>
</gene>
<evidence type="ECO:0000256" key="2">
    <source>
        <dbReference type="ARBA" id="ARBA00008821"/>
    </source>
</evidence>
<comment type="similarity">
    <text evidence="2">Belongs to the nucleobase:cation symporter-2 (NCS2) (TC 2.A.40) family.</text>
</comment>
<dbReference type="AlphaFoldDB" id="Z9JSI8"/>
<dbReference type="PANTHER" id="PTHR42810">
    <property type="entry name" value="PURINE PERMEASE C1399.01C-RELATED"/>
    <property type="match status" value="1"/>
</dbReference>
<reference evidence="9 10" key="1">
    <citation type="submission" date="2014-02" db="EMBL/GenBank/DDBJ databases">
        <title>Genome sequence of Brachybacterium phenoliresistens strain W13A50.</title>
        <authorList>
            <person name="Wang X."/>
        </authorList>
    </citation>
    <scope>NUCLEOTIDE SEQUENCE [LARGE SCALE GENOMIC DNA]</scope>
    <source>
        <strain evidence="9 10">W13A50</strain>
    </source>
</reference>
<feature type="transmembrane region" description="Helical" evidence="8">
    <location>
        <begin position="353"/>
        <end position="370"/>
    </location>
</feature>
<name>Z9JSI8_9MICO</name>
<dbReference type="PANTHER" id="PTHR42810:SF4">
    <property type="entry name" value="URIC ACID TRANSPORTER UACT"/>
    <property type="match status" value="1"/>
</dbReference>
<dbReference type="InterPro" id="IPR006042">
    <property type="entry name" value="Xan_ur_permease"/>
</dbReference>
<evidence type="ECO:0000256" key="1">
    <source>
        <dbReference type="ARBA" id="ARBA00004651"/>
    </source>
</evidence>
<dbReference type="InterPro" id="IPR017588">
    <property type="entry name" value="UacT-like"/>
</dbReference>
<dbReference type="RefSeq" id="WP_051486919.1">
    <property type="nucleotide sequence ID" value="NZ_BAAAOW010000002.1"/>
</dbReference>
<feature type="transmembrane region" description="Helical" evidence="8">
    <location>
        <begin position="197"/>
        <end position="217"/>
    </location>
</feature>
<feature type="transmembrane region" description="Helical" evidence="8">
    <location>
        <begin position="139"/>
        <end position="166"/>
    </location>
</feature>
<evidence type="ECO:0000256" key="5">
    <source>
        <dbReference type="ARBA" id="ARBA00022692"/>
    </source>
</evidence>
<evidence type="ECO:0000256" key="6">
    <source>
        <dbReference type="ARBA" id="ARBA00022989"/>
    </source>
</evidence>
<proteinExistence type="inferred from homology"/>
<comment type="subcellular location">
    <subcellularLocation>
        <location evidence="1">Cell membrane</location>
        <topology evidence="1">Multi-pass membrane protein</topology>
    </subcellularLocation>
</comment>
<feature type="transmembrane region" description="Helical" evidence="8">
    <location>
        <begin position="59"/>
        <end position="76"/>
    </location>
</feature>
<dbReference type="eggNOG" id="COG2233">
    <property type="taxonomic scope" value="Bacteria"/>
</dbReference>
<feature type="transmembrane region" description="Helical" evidence="8">
    <location>
        <begin position="324"/>
        <end position="347"/>
    </location>
</feature>
<evidence type="ECO:0000256" key="7">
    <source>
        <dbReference type="ARBA" id="ARBA00023136"/>
    </source>
</evidence>
<comment type="caution">
    <text evidence="9">The sequence shown here is derived from an EMBL/GenBank/DDBJ whole genome shotgun (WGS) entry which is preliminary data.</text>
</comment>
<protein>
    <submittedName>
        <fullName evidence="9">Uracil permease</fullName>
    </submittedName>
</protein>
<keyword evidence="10" id="KW-1185">Reference proteome</keyword>
<keyword evidence="4" id="KW-1003">Cell membrane</keyword>
<dbReference type="Proteomes" id="UP000023067">
    <property type="component" value="Unassembled WGS sequence"/>
</dbReference>
<keyword evidence="7 8" id="KW-0472">Membrane</keyword>
<accession>Z9JSI8</accession>
<sequence>MTSASPRATTAPPVRPEDERLPLGRTVLFGAQHVLSMYGGVVAIPLIVGSAAGLPEVEVGLLVACALFVSGLATVLQSIGVPGFGARLPLVQGTTFGAVSTMGVIIADGGGLPAVFGSVIVASIVGLLLVPLVTRMQPLFPPVVTGTIIAAMGISLLPVAAGWILGTEGTEGFGGAGNLGLAAITLVAVLVLSRIRALSGVAIMLGIVIGTLVALALGRADFSAVGEGSLLAFPQPFAFGAPTFHLAAIIPMVVVIIVTLMETTANLFAVTKVVGTDLPPRRLSDGLRADMLASALAPVVNSFPATAFAQNIGLISVSRVRSRYTVAAGGVLLLLLGLVPVLGRVIAAVPSPVLGGAGIVLFGSVAAAGIRTISEAPRTDERDAGHDTMIVAVSLALAVMPLAVPDLYASLPTLVSMVLSSGVSAAAFSAVTLNLVLKGRGGIQPRVRDIL</sequence>
<dbReference type="PROSITE" id="PS01116">
    <property type="entry name" value="XANTH_URACIL_PERMASE"/>
    <property type="match status" value="1"/>
</dbReference>
<keyword evidence="6 8" id="KW-1133">Transmembrane helix</keyword>
<feature type="transmembrane region" description="Helical" evidence="8">
    <location>
        <begin position="35"/>
        <end position="53"/>
    </location>
</feature>
<dbReference type="GO" id="GO:0005886">
    <property type="term" value="C:plasma membrane"/>
    <property type="evidence" value="ECO:0007669"/>
    <property type="project" value="UniProtKB-SubCell"/>
</dbReference>
<feature type="transmembrane region" description="Helical" evidence="8">
    <location>
        <begin position="414"/>
        <end position="437"/>
    </location>
</feature>
<dbReference type="NCBIfam" id="TIGR00801">
    <property type="entry name" value="ncs2"/>
    <property type="match status" value="1"/>
</dbReference>
<feature type="transmembrane region" description="Helical" evidence="8">
    <location>
        <begin position="172"/>
        <end position="192"/>
    </location>
</feature>
<feature type="transmembrane region" description="Helical" evidence="8">
    <location>
        <begin position="237"/>
        <end position="260"/>
    </location>
</feature>
<feature type="transmembrane region" description="Helical" evidence="8">
    <location>
        <begin position="390"/>
        <end position="408"/>
    </location>
</feature>
<evidence type="ECO:0000313" key="10">
    <source>
        <dbReference type="Proteomes" id="UP000023067"/>
    </source>
</evidence>
<keyword evidence="3" id="KW-0813">Transport</keyword>
<dbReference type="STRING" id="396014.BF93_02400"/>
<evidence type="ECO:0000256" key="3">
    <source>
        <dbReference type="ARBA" id="ARBA00022448"/>
    </source>
</evidence>
<dbReference type="EMBL" id="JDYK01000013">
    <property type="protein sequence ID" value="EWS80717.1"/>
    <property type="molecule type" value="Genomic_DNA"/>
</dbReference>
<dbReference type="GO" id="GO:0042907">
    <property type="term" value="F:xanthine transmembrane transporter activity"/>
    <property type="evidence" value="ECO:0007669"/>
    <property type="project" value="TreeGrafter"/>
</dbReference>
<organism evidence="9 10">
    <name type="scientific">Brachybacterium phenoliresistens</name>
    <dbReference type="NCBI Taxonomy" id="396014"/>
    <lineage>
        <taxon>Bacteria</taxon>
        <taxon>Bacillati</taxon>
        <taxon>Actinomycetota</taxon>
        <taxon>Actinomycetes</taxon>
        <taxon>Micrococcales</taxon>
        <taxon>Dermabacteraceae</taxon>
        <taxon>Brachybacterium</taxon>
    </lineage>
</organism>
<evidence type="ECO:0000256" key="4">
    <source>
        <dbReference type="ARBA" id="ARBA00022475"/>
    </source>
</evidence>
<dbReference type="NCBIfam" id="TIGR03173">
    <property type="entry name" value="pbuX"/>
    <property type="match status" value="1"/>
</dbReference>
<dbReference type="HOGENOM" id="CLU_017959_8_2_11"/>